<dbReference type="AlphaFoldDB" id="A0AB34J8Y6"/>
<protein>
    <recommendedName>
        <fullName evidence="4">SET domain-containing protein</fullName>
    </recommendedName>
</protein>
<feature type="transmembrane region" description="Helical" evidence="1">
    <location>
        <begin position="16"/>
        <end position="36"/>
    </location>
</feature>
<dbReference type="EMBL" id="JBGBPQ010000011">
    <property type="protein sequence ID" value="KAL1515225.1"/>
    <property type="molecule type" value="Genomic_DNA"/>
</dbReference>
<keyword evidence="1" id="KW-1133">Transmembrane helix</keyword>
<dbReference type="Gene3D" id="3.90.1410.10">
    <property type="entry name" value="set domain protein methyltransferase, domain 1"/>
    <property type="match status" value="1"/>
</dbReference>
<organism evidence="2 3">
    <name type="scientific">Prymnesium parvum</name>
    <name type="common">Toxic golden alga</name>
    <dbReference type="NCBI Taxonomy" id="97485"/>
    <lineage>
        <taxon>Eukaryota</taxon>
        <taxon>Haptista</taxon>
        <taxon>Haptophyta</taxon>
        <taxon>Prymnesiophyceae</taxon>
        <taxon>Prymnesiales</taxon>
        <taxon>Prymnesiaceae</taxon>
        <taxon>Prymnesium</taxon>
    </lineage>
</organism>
<evidence type="ECO:0000313" key="2">
    <source>
        <dbReference type="EMBL" id="KAL1515225.1"/>
    </source>
</evidence>
<evidence type="ECO:0000256" key="1">
    <source>
        <dbReference type="SAM" id="Phobius"/>
    </source>
</evidence>
<keyword evidence="1" id="KW-0812">Transmembrane</keyword>
<dbReference type="CDD" id="cd10527">
    <property type="entry name" value="SET_LSMT"/>
    <property type="match status" value="1"/>
</dbReference>
<evidence type="ECO:0008006" key="4">
    <source>
        <dbReference type="Google" id="ProtNLM"/>
    </source>
</evidence>
<evidence type="ECO:0000313" key="3">
    <source>
        <dbReference type="Proteomes" id="UP001515480"/>
    </source>
</evidence>
<comment type="caution">
    <text evidence="2">The sequence shown here is derived from an EMBL/GenBank/DDBJ whole genome shotgun (WGS) entry which is preliminary data.</text>
</comment>
<dbReference type="PANTHER" id="PTHR13271">
    <property type="entry name" value="UNCHARACTERIZED PUTATIVE METHYLTRANSFERASE"/>
    <property type="match status" value="1"/>
</dbReference>
<dbReference type="Proteomes" id="UP001515480">
    <property type="component" value="Unassembled WGS sequence"/>
</dbReference>
<dbReference type="PROSITE" id="PS51257">
    <property type="entry name" value="PROKAR_LIPOPROTEIN"/>
    <property type="match status" value="1"/>
</dbReference>
<keyword evidence="3" id="KW-1185">Reference proteome</keyword>
<dbReference type="InterPro" id="IPR050600">
    <property type="entry name" value="SETD3_SETD6_MTase"/>
</dbReference>
<name>A0AB34J8Y6_PRYPA</name>
<dbReference type="InterPro" id="IPR046341">
    <property type="entry name" value="SET_dom_sf"/>
</dbReference>
<reference evidence="2 3" key="1">
    <citation type="journal article" date="2024" name="Science">
        <title>Giant polyketide synthase enzymes in the biosynthesis of giant marine polyether toxins.</title>
        <authorList>
            <person name="Fallon T.R."/>
            <person name="Shende V.V."/>
            <person name="Wierzbicki I.H."/>
            <person name="Pendleton A.L."/>
            <person name="Watervoot N.F."/>
            <person name="Auber R.P."/>
            <person name="Gonzalez D.J."/>
            <person name="Wisecaver J.H."/>
            <person name="Moore B.S."/>
        </authorList>
    </citation>
    <scope>NUCLEOTIDE SEQUENCE [LARGE SCALE GENOMIC DNA]</scope>
    <source>
        <strain evidence="2 3">12B1</strain>
    </source>
</reference>
<proteinExistence type="predicted"/>
<keyword evidence="1" id="KW-0472">Membrane</keyword>
<sequence length="413" mass="43021">MPFRKPKHAAKREGRCLVPCGAAVACACVAALMAWLSRRGEARLSADAERAARGMELLAALLAAGAEAAALEVRPSARGGVGLFTTRAAARGELLLSLPSRLMINASRAHLWLLAEAGAPSSALAQLYLRSLPHLCPQNLPARAAADAAAAAASLHAPLVRRLAAEAAELPSGARGVWAQCTALSRAFEGQRLEPLLDLANYAPVPSCEQAYRADAHQLLAAAPLRAGEELTIEYVQPSSRALLLLTFGIDATLAPAAAFGARLPAARPAEGCERAPPWLALHLLPSAALDVPRLAGALRCVRLGLYSAAEAQLALASDHLAPPLGRTRAPAPVLRKDRQLYATLRQGCASAIPAHLLAQQPRLFAAASAEVAAALRDEASALQQCARLMRAATRAIDAALEALGEGTPLREG</sequence>
<gene>
    <name evidence="2" type="ORF">AB1Y20_001860</name>
</gene>
<dbReference type="PANTHER" id="PTHR13271:SF154">
    <property type="entry name" value="GRIP DOMAIN-CONTAINING PROTEIN"/>
    <property type="match status" value="1"/>
</dbReference>
<dbReference type="GO" id="GO:0016279">
    <property type="term" value="F:protein-lysine N-methyltransferase activity"/>
    <property type="evidence" value="ECO:0007669"/>
    <property type="project" value="TreeGrafter"/>
</dbReference>
<accession>A0AB34J8Y6</accession>
<dbReference type="SUPFAM" id="SSF82199">
    <property type="entry name" value="SET domain"/>
    <property type="match status" value="1"/>
</dbReference>